<protein>
    <submittedName>
        <fullName evidence="1">Uncharacterized protein</fullName>
    </submittedName>
</protein>
<evidence type="ECO:0000313" key="1">
    <source>
        <dbReference type="EMBL" id="KAI0289903.1"/>
    </source>
</evidence>
<evidence type="ECO:0000313" key="2">
    <source>
        <dbReference type="Proteomes" id="UP001203297"/>
    </source>
</evidence>
<sequence length="88" mass="10137">MSDEQHYVGTLLELDEALMRLPDIEAHITYIAYMHWQQTLGIEEQRQPASIIIVTIVIIVIAIQQEEGVCSISRMPRSQVDVRRSEDD</sequence>
<gene>
    <name evidence="1" type="ORF">B0F90DRAFT_1825757</name>
</gene>
<reference evidence="1" key="1">
    <citation type="journal article" date="2022" name="New Phytol.">
        <title>Evolutionary transition to the ectomycorrhizal habit in the genomes of a hyperdiverse lineage of mushroom-forming fungi.</title>
        <authorList>
            <person name="Looney B."/>
            <person name="Miyauchi S."/>
            <person name="Morin E."/>
            <person name="Drula E."/>
            <person name="Courty P.E."/>
            <person name="Kohler A."/>
            <person name="Kuo A."/>
            <person name="LaButti K."/>
            <person name="Pangilinan J."/>
            <person name="Lipzen A."/>
            <person name="Riley R."/>
            <person name="Andreopoulos W."/>
            <person name="He G."/>
            <person name="Johnson J."/>
            <person name="Nolan M."/>
            <person name="Tritt A."/>
            <person name="Barry K.W."/>
            <person name="Grigoriev I.V."/>
            <person name="Nagy L.G."/>
            <person name="Hibbett D."/>
            <person name="Henrissat B."/>
            <person name="Matheny P.B."/>
            <person name="Labbe J."/>
            <person name="Martin F.M."/>
        </authorList>
    </citation>
    <scope>NUCLEOTIDE SEQUENCE</scope>
    <source>
        <strain evidence="1">BPL690</strain>
    </source>
</reference>
<name>A0AAD4LTW2_9AGAM</name>
<organism evidence="1 2">
    <name type="scientific">Multifurca ochricompacta</name>
    <dbReference type="NCBI Taxonomy" id="376703"/>
    <lineage>
        <taxon>Eukaryota</taxon>
        <taxon>Fungi</taxon>
        <taxon>Dikarya</taxon>
        <taxon>Basidiomycota</taxon>
        <taxon>Agaricomycotina</taxon>
        <taxon>Agaricomycetes</taxon>
        <taxon>Russulales</taxon>
        <taxon>Russulaceae</taxon>
        <taxon>Multifurca</taxon>
    </lineage>
</organism>
<proteinExistence type="predicted"/>
<dbReference type="Proteomes" id="UP001203297">
    <property type="component" value="Unassembled WGS sequence"/>
</dbReference>
<keyword evidence="2" id="KW-1185">Reference proteome</keyword>
<dbReference type="AlphaFoldDB" id="A0AAD4LTW2"/>
<accession>A0AAD4LTW2</accession>
<dbReference type="EMBL" id="WTXG01000269">
    <property type="protein sequence ID" value="KAI0289903.1"/>
    <property type="molecule type" value="Genomic_DNA"/>
</dbReference>
<comment type="caution">
    <text evidence="1">The sequence shown here is derived from an EMBL/GenBank/DDBJ whole genome shotgun (WGS) entry which is preliminary data.</text>
</comment>